<evidence type="ECO:0000313" key="2">
    <source>
        <dbReference type="Proteomes" id="UP000053240"/>
    </source>
</evidence>
<dbReference type="InParanoid" id="A0A0N1PKI8"/>
<accession>A0A0N1PKI8</accession>
<keyword evidence="2" id="KW-1185">Reference proteome</keyword>
<dbReference type="Proteomes" id="UP000053240">
    <property type="component" value="Unassembled WGS sequence"/>
</dbReference>
<proteinExistence type="predicted"/>
<reference evidence="1 2" key="1">
    <citation type="journal article" date="2015" name="Nat. Commun.">
        <title>Outbred genome sequencing and CRISPR/Cas9 gene editing in butterflies.</title>
        <authorList>
            <person name="Li X."/>
            <person name="Fan D."/>
            <person name="Zhang W."/>
            <person name="Liu G."/>
            <person name="Zhang L."/>
            <person name="Zhao L."/>
            <person name="Fang X."/>
            <person name="Chen L."/>
            <person name="Dong Y."/>
            <person name="Chen Y."/>
            <person name="Ding Y."/>
            <person name="Zhao R."/>
            <person name="Feng M."/>
            <person name="Zhu Y."/>
            <person name="Feng Y."/>
            <person name="Jiang X."/>
            <person name="Zhu D."/>
            <person name="Xiang H."/>
            <person name="Feng X."/>
            <person name="Li S."/>
            <person name="Wang J."/>
            <person name="Zhang G."/>
            <person name="Kronforst M.R."/>
            <person name="Wang W."/>
        </authorList>
    </citation>
    <scope>NUCLEOTIDE SEQUENCE [LARGE SCALE GENOMIC DNA]</scope>
    <source>
        <strain evidence="1">Ya'a_city_454_Pm</strain>
        <tissue evidence="1">Whole body</tissue>
    </source>
</reference>
<sequence length="90" mass="10241">VLVQGNIAWHSAIKISENALKNIQWEALAESEFPELRVHQLPLGERKLRVLSLNPTSTNSIVTNYYQAEITTPKDTAILELLMVKMLNKR</sequence>
<name>A0A0N1PKI8_PAPMA</name>
<protein>
    <submittedName>
        <fullName evidence="1">Uncharacterized protein</fullName>
    </submittedName>
</protein>
<comment type="caution">
    <text evidence="1">The sequence shown here is derived from an EMBL/GenBank/DDBJ whole genome shotgun (WGS) entry which is preliminary data.</text>
</comment>
<dbReference type="EMBL" id="LADJ01013014">
    <property type="protein sequence ID" value="KPJ20996.1"/>
    <property type="molecule type" value="Genomic_DNA"/>
</dbReference>
<organism evidence="1 2">
    <name type="scientific">Papilio machaon</name>
    <name type="common">Old World swallowtail butterfly</name>
    <dbReference type="NCBI Taxonomy" id="76193"/>
    <lineage>
        <taxon>Eukaryota</taxon>
        <taxon>Metazoa</taxon>
        <taxon>Ecdysozoa</taxon>
        <taxon>Arthropoda</taxon>
        <taxon>Hexapoda</taxon>
        <taxon>Insecta</taxon>
        <taxon>Pterygota</taxon>
        <taxon>Neoptera</taxon>
        <taxon>Endopterygota</taxon>
        <taxon>Lepidoptera</taxon>
        <taxon>Glossata</taxon>
        <taxon>Ditrysia</taxon>
        <taxon>Papilionoidea</taxon>
        <taxon>Papilionidae</taxon>
        <taxon>Papilioninae</taxon>
        <taxon>Papilio</taxon>
    </lineage>
</organism>
<evidence type="ECO:0000313" key="1">
    <source>
        <dbReference type="EMBL" id="KPJ20996.1"/>
    </source>
</evidence>
<gene>
    <name evidence="1" type="ORF">RR48_00247</name>
</gene>
<dbReference type="AlphaFoldDB" id="A0A0N1PKI8"/>
<dbReference type="Gene3D" id="3.30.830.10">
    <property type="entry name" value="Metalloenzyme, LuxS/M16 peptidase-like"/>
    <property type="match status" value="2"/>
</dbReference>
<feature type="non-terminal residue" evidence="1">
    <location>
        <position position="1"/>
    </location>
</feature>
<dbReference type="STRING" id="76193.A0A0N1PKI8"/>